<evidence type="ECO:0000256" key="1">
    <source>
        <dbReference type="SAM" id="Phobius"/>
    </source>
</evidence>
<keyword evidence="1" id="KW-0812">Transmembrane</keyword>
<keyword evidence="1" id="KW-0472">Membrane</keyword>
<dbReference type="EMBL" id="LWQT01000046">
    <property type="protein sequence ID" value="OAN51324.1"/>
    <property type="molecule type" value="Genomic_DNA"/>
</dbReference>
<dbReference type="STRING" id="1285242.A6A04_16235"/>
<evidence type="ECO:0000313" key="2">
    <source>
        <dbReference type="EMBL" id="OAN51324.1"/>
    </source>
</evidence>
<reference evidence="2 3" key="1">
    <citation type="submission" date="2016-04" db="EMBL/GenBank/DDBJ databases">
        <title>Draft genome sequence of freshwater magnetotactic bacteria Magnetospirillum marisnigri SP-1 and Magnetospirillum moscoviense BB-1.</title>
        <authorList>
            <person name="Koziaeva V."/>
            <person name="Dziuba M.V."/>
            <person name="Ivanov T.M."/>
            <person name="Kuznetsov B."/>
            <person name="Grouzdev D.S."/>
        </authorList>
    </citation>
    <scope>NUCLEOTIDE SEQUENCE [LARGE SCALE GENOMIC DNA]</scope>
    <source>
        <strain evidence="2 3">SP-1</strain>
    </source>
</reference>
<gene>
    <name evidence="2" type="ORF">A6A04_16235</name>
</gene>
<keyword evidence="3" id="KW-1185">Reference proteome</keyword>
<name>A0A178MST8_9PROT</name>
<dbReference type="AlphaFoldDB" id="A0A178MST8"/>
<dbReference type="RefSeq" id="WP_068491589.1">
    <property type="nucleotide sequence ID" value="NZ_LWQT01000046.1"/>
</dbReference>
<comment type="caution">
    <text evidence="2">The sequence shown here is derived from an EMBL/GenBank/DDBJ whole genome shotgun (WGS) entry which is preliminary data.</text>
</comment>
<sequence>MTDSYRDGQLRSAWRLVVLVILASSVTYLLREIPARQAMAPPGAVESAEIRLADGDPRYFQAHTGGALPTFHPEEIAGQIKRVAAARGVPAASVRQMVNALIVNNPDIDISTLNQALDSRWPNR</sequence>
<protein>
    <submittedName>
        <fullName evidence="2">Uncharacterized protein</fullName>
    </submittedName>
</protein>
<keyword evidence="1" id="KW-1133">Transmembrane helix</keyword>
<feature type="transmembrane region" description="Helical" evidence="1">
    <location>
        <begin position="12"/>
        <end position="30"/>
    </location>
</feature>
<evidence type="ECO:0000313" key="3">
    <source>
        <dbReference type="Proteomes" id="UP000078428"/>
    </source>
</evidence>
<accession>A0A178MST8</accession>
<organism evidence="2 3">
    <name type="scientific">Paramagnetospirillum marisnigri</name>
    <dbReference type="NCBI Taxonomy" id="1285242"/>
    <lineage>
        <taxon>Bacteria</taxon>
        <taxon>Pseudomonadati</taxon>
        <taxon>Pseudomonadota</taxon>
        <taxon>Alphaproteobacteria</taxon>
        <taxon>Rhodospirillales</taxon>
        <taxon>Magnetospirillaceae</taxon>
        <taxon>Paramagnetospirillum</taxon>
    </lineage>
</organism>
<proteinExistence type="predicted"/>
<dbReference type="Proteomes" id="UP000078428">
    <property type="component" value="Unassembled WGS sequence"/>
</dbReference>